<dbReference type="PANTHER" id="PTHR48090">
    <property type="entry name" value="UNDECAPRENYL-PHOSPHATE 4-DEOXY-4-FORMAMIDO-L-ARABINOSE TRANSFERASE-RELATED"/>
    <property type="match status" value="1"/>
</dbReference>
<name>A0A1F7H2E4_9BACT</name>
<gene>
    <name evidence="9" type="ORF">A3C25_00555</name>
</gene>
<evidence type="ECO:0000259" key="8">
    <source>
        <dbReference type="Pfam" id="PF00535"/>
    </source>
</evidence>
<dbReference type="Gene3D" id="3.90.550.10">
    <property type="entry name" value="Spore Coat Polysaccharide Biosynthesis Protein SpsA, Chain A"/>
    <property type="match status" value="1"/>
</dbReference>
<dbReference type="AlphaFoldDB" id="A0A1F7H2E4"/>
<keyword evidence="6 7" id="KW-0472">Membrane</keyword>
<evidence type="ECO:0000256" key="1">
    <source>
        <dbReference type="ARBA" id="ARBA00004141"/>
    </source>
</evidence>
<evidence type="ECO:0000313" key="9">
    <source>
        <dbReference type="EMBL" id="OGK25295.1"/>
    </source>
</evidence>
<sequence>MANNFLLSIVVPVYNEENNIDPLIKRLIPTIKNYNYEIIFVSDGSKDKTDEIIRSKAKNNPKIKLVSFLRNFGHQKALTCGYNFAKGDCVVTMDADLQDPPEIIPDMVKKWQEGAHIIYAKREKRDVDNFAKKLTAYLFYKFINFLSDTPIPTDVGDYRLLDRDIVNFLNSLPEKSRFLRGLVAWGGHPAFYVYFKREKRFAGATHYTFSKMLNFALEGITSFSVKPLRLSTFFGFFASFFSIFVIATKSIQHFILNQGDWLPGWASLFFSIVFLGGVQLITIGIIGEYVGKIYQEVQNRPQYLIKEKINI</sequence>
<evidence type="ECO:0000256" key="2">
    <source>
        <dbReference type="ARBA" id="ARBA00022676"/>
    </source>
</evidence>
<evidence type="ECO:0000313" key="10">
    <source>
        <dbReference type="Proteomes" id="UP000177913"/>
    </source>
</evidence>
<feature type="transmembrane region" description="Helical" evidence="7">
    <location>
        <begin position="230"/>
        <end position="248"/>
    </location>
</feature>
<accession>A0A1F7H2E4</accession>
<evidence type="ECO:0000256" key="4">
    <source>
        <dbReference type="ARBA" id="ARBA00022692"/>
    </source>
</evidence>
<dbReference type="EMBL" id="MFZO01000013">
    <property type="protein sequence ID" value="OGK25295.1"/>
    <property type="molecule type" value="Genomic_DNA"/>
</dbReference>
<keyword evidence="3" id="KW-0808">Transferase</keyword>
<dbReference type="GO" id="GO:0005886">
    <property type="term" value="C:plasma membrane"/>
    <property type="evidence" value="ECO:0007669"/>
    <property type="project" value="TreeGrafter"/>
</dbReference>
<feature type="domain" description="Glycosyltransferase 2-like" evidence="8">
    <location>
        <begin position="8"/>
        <end position="166"/>
    </location>
</feature>
<keyword evidence="5 7" id="KW-1133">Transmembrane helix</keyword>
<keyword evidence="2" id="KW-0328">Glycosyltransferase</keyword>
<evidence type="ECO:0000256" key="6">
    <source>
        <dbReference type="ARBA" id="ARBA00023136"/>
    </source>
</evidence>
<organism evidence="9 10">
    <name type="scientific">Candidatus Roizmanbacteria bacterium RIFCSPHIGHO2_02_FULL_38_11</name>
    <dbReference type="NCBI Taxonomy" id="1802039"/>
    <lineage>
        <taxon>Bacteria</taxon>
        <taxon>Candidatus Roizmaniibacteriota</taxon>
    </lineage>
</organism>
<evidence type="ECO:0000256" key="5">
    <source>
        <dbReference type="ARBA" id="ARBA00022989"/>
    </source>
</evidence>
<comment type="caution">
    <text evidence="9">The sequence shown here is derived from an EMBL/GenBank/DDBJ whole genome shotgun (WGS) entry which is preliminary data.</text>
</comment>
<dbReference type="Proteomes" id="UP000177913">
    <property type="component" value="Unassembled WGS sequence"/>
</dbReference>
<dbReference type="InterPro" id="IPR001173">
    <property type="entry name" value="Glyco_trans_2-like"/>
</dbReference>
<protein>
    <recommendedName>
        <fullName evidence="8">Glycosyltransferase 2-like domain-containing protein</fullName>
    </recommendedName>
</protein>
<dbReference type="SUPFAM" id="SSF53448">
    <property type="entry name" value="Nucleotide-diphospho-sugar transferases"/>
    <property type="match status" value="1"/>
</dbReference>
<dbReference type="InterPro" id="IPR029044">
    <property type="entry name" value="Nucleotide-diphossugar_trans"/>
</dbReference>
<dbReference type="GO" id="GO:0016757">
    <property type="term" value="F:glycosyltransferase activity"/>
    <property type="evidence" value="ECO:0007669"/>
    <property type="project" value="UniProtKB-KW"/>
</dbReference>
<feature type="transmembrane region" description="Helical" evidence="7">
    <location>
        <begin position="268"/>
        <end position="290"/>
    </location>
</feature>
<dbReference type="InterPro" id="IPR050256">
    <property type="entry name" value="Glycosyltransferase_2"/>
</dbReference>
<evidence type="ECO:0000256" key="7">
    <source>
        <dbReference type="SAM" id="Phobius"/>
    </source>
</evidence>
<reference evidence="9 10" key="1">
    <citation type="journal article" date="2016" name="Nat. Commun.">
        <title>Thousands of microbial genomes shed light on interconnected biogeochemical processes in an aquifer system.</title>
        <authorList>
            <person name="Anantharaman K."/>
            <person name="Brown C.T."/>
            <person name="Hug L.A."/>
            <person name="Sharon I."/>
            <person name="Castelle C.J."/>
            <person name="Probst A.J."/>
            <person name="Thomas B.C."/>
            <person name="Singh A."/>
            <person name="Wilkins M.J."/>
            <person name="Karaoz U."/>
            <person name="Brodie E.L."/>
            <person name="Williams K.H."/>
            <person name="Hubbard S.S."/>
            <person name="Banfield J.F."/>
        </authorList>
    </citation>
    <scope>NUCLEOTIDE SEQUENCE [LARGE SCALE GENOMIC DNA]</scope>
</reference>
<dbReference type="Pfam" id="PF00535">
    <property type="entry name" value="Glycos_transf_2"/>
    <property type="match status" value="1"/>
</dbReference>
<dbReference type="CDD" id="cd04187">
    <property type="entry name" value="DPM1_like_bac"/>
    <property type="match status" value="1"/>
</dbReference>
<keyword evidence="4 7" id="KW-0812">Transmembrane</keyword>
<evidence type="ECO:0000256" key="3">
    <source>
        <dbReference type="ARBA" id="ARBA00022679"/>
    </source>
</evidence>
<dbReference type="PANTHER" id="PTHR48090:SF1">
    <property type="entry name" value="PROPHAGE BACTOPRENOL GLUCOSYL TRANSFERASE HOMOLOG"/>
    <property type="match status" value="1"/>
</dbReference>
<comment type="subcellular location">
    <subcellularLocation>
        <location evidence="1">Membrane</location>
        <topology evidence="1">Multi-pass membrane protein</topology>
    </subcellularLocation>
</comment>
<proteinExistence type="predicted"/>